<dbReference type="CDD" id="cd00322">
    <property type="entry name" value="FNR_like"/>
    <property type="match status" value="1"/>
</dbReference>
<dbReference type="PANTHER" id="PTHR47354">
    <property type="entry name" value="NADH OXIDOREDUCTASE HCR"/>
    <property type="match status" value="1"/>
</dbReference>
<evidence type="ECO:0000256" key="4">
    <source>
        <dbReference type="ARBA" id="ARBA00022723"/>
    </source>
</evidence>
<keyword evidence="8" id="KW-0411">Iron-sulfur</keyword>
<keyword evidence="7" id="KW-0408">Iron</keyword>
<name>A0A162G1K5_9MICO</name>
<evidence type="ECO:0000256" key="3">
    <source>
        <dbReference type="ARBA" id="ARBA00022714"/>
    </source>
</evidence>
<dbReference type="SUPFAM" id="SSF52343">
    <property type="entry name" value="Ferredoxin reductase-like, C-terminal NADP-linked domain"/>
    <property type="match status" value="1"/>
</dbReference>
<feature type="transmembrane region" description="Helical" evidence="9">
    <location>
        <begin position="177"/>
        <end position="196"/>
    </location>
</feature>
<evidence type="ECO:0000256" key="8">
    <source>
        <dbReference type="ARBA" id="ARBA00023014"/>
    </source>
</evidence>
<dbReference type="AlphaFoldDB" id="A0A162G1K5"/>
<evidence type="ECO:0000313" key="11">
    <source>
        <dbReference type="EMBL" id="KZX22780.1"/>
    </source>
</evidence>
<feature type="transmembrane region" description="Helical" evidence="9">
    <location>
        <begin position="202"/>
        <end position="224"/>
    </location>
</feature>
<evidence type="ECO:0000313" key="12">
    <source>
        <dbReference type="EMBL" id="QHC55959.1"/>
    </source>
</evidence>
<feature type="transmembrane region" description="Helical" evidence="9">
    <location>
        <begin position="120"/>
        <end position="138"/>
    </location>
</feature>
<dbReference type="GO" id="GO:0051537">
    <property type="term" value="F:2 iron, 2 sulfur cluster binding"/>
    <property type="evidence" value="ECO:0007669"/>
    <property type="project" value="UniProtKB-KW"/>
</dbReference>
<evidence type="ECO:0000259" key="10">
    <source>
        <dbReference type="PROSITE" id="PS51384"/>
    </source>
</evidence>
<evidence type="ECO:0000313" key="13">
    <source>
        <dbReference type="Proteomes" id="UP000076717"/>
    </source>
</evidence>
<dbReference type="Gene3D" id="3.40.50.80">
    <property type="entry name" value="Nucleotide-binding domain of ferredoxin-NADP reductase (FNR) module"/>
    <property type="match status" value="1"/>
</dbReference>
<keyword evidence="3" id="KW-0001">2Fe-2S</keyword>
<dbReference type="PATRIC" id="fig|1671680.3.peg.145"/>
<dbReference type="EC" id="1.14.12.17" evidence="11"/>
<proteinExistence type="predicted"/>
<dbReference type="KEGG" id="rte:GSU10_10170"/>
<reference evidence="14" key="2">
    <citation type="submission" date="2019-12" db="EMBL/GenBank/DDBJ databases">
        <title>Complete and draft genome sequences of new strains and members of some known species of the genus Rathayibacter isolated from plants.</title>
        <authorList>
            <person name="Tarlachkov S.V."/>
            <person name="Starodumova I.P."/>
            <person name="Dorofeeva L.V."/>
            <person name="Prisyazhnaya N.V."/>
            <person name="Leyn S."/>
            <person name="Zlamal J."/>
            <person name="Elan M."/>
            <person name="Osterman A.L."/>
            <person name="Nadler S."/>
            <person name="Subbotin S.A."/>
            <person name="Evtushenko L.I."/>
        </authorList>
    </citation>
    <scope>NUCLEOTIDE SEQUENCE [LARGE SCALE GENOMIC DNA]</scope>
    <source>
        <strain evidence="14">VKM Ac-2761</strain>
    </source>
</reference>
<dbReference type="Pfam" id="PF00175">
    <property type="entry name" value="NAD_binding_1"/>
    <property type="match status" value="1"/>
</dbReference>
<keyword evidence="2" id="KW-0285">Flavoprotein</keyword>
<dbReference type="RefSeq" id="WP_068207284.1">
    <property type="nucleotide sequence ID" value="NZ_CP047186.1"/>
</dbReference>
<sequence>MIGTLDRALGRVTTYRLVWTTLTALLLVAVCYSAAGLIFFSPLEIIATAAIAVVATVGATYAVSRLVRRPAHLESSIITGLLIAFLLFPTSEPQALLVVALVGVVAAVSKYVLVWRGRHLFNPAAVAVLLVALVQGLLADTPLAGSLTAAAWVLPTGVMWPWVLVGSLLVVARVRRWAVFVVFVVVASAVSVQQSLQGGLELGAALTSVLTAYPFVFAGAFMLTEPLTLAPRRSQQLIIAVVAALLASVPFHLGVLYASPELGLVVGNALAFAFAYRQRRSHALQLTSSRTLAPGIAEYRFRSSVPLHFEPGQWLELDLPHRADRRGSRRTFSVSSAPREGEIAIALRMPEKASSFKRTLAALEPGSTLRATSIGGDFVLPTDPSVPLLLVAGGIGITPFASQLRSLAEGPRRDVVVVVAAPSLEDVAYRDLLEESGARVVLRSRETPSSLPDGWSHVTGRLTAEVLADAVPDAGRRVGYVSGSPSFVDAVRGALRGAGAKRIRTDAFPGY</sequence>
<evidence type="ECO:0000313" key="14">
    <source>
        <dbReference type="Proteomes" id="UP000465031"/>
    </source>
</evidence>
<evidence type="ECO:0000256" key="7">
    <source>
        <dbReference type="ARBA" id="ARBA00023004"/>
    </source>
</evidence>
<keyword evidence="13" id="KW-1185">Reference proteome</keyword>
<dbReference type="Proteomes" id="UP000076717">
    <property type="component" value="Unassembled WGS sequence"/>
</dbReference>
<dbReference type="Proteomes" id="UP000465031">
    <property type="component" value="Chromosome"/>
</dbReference>
<dbReference type="PROSITE" id="PS51384">
    <property type="entry name" value="FAD_FR"/>
    <property type="match status" value="1"/>
</dbReference>
<organism evidence="11 13">
    <name type="scientific">Rathayibacter tanaceti</name>
    <dbReference type="NCBI Taxonomy" id="1671680"/>
    <lineage>
        <taxon>Bacteria</taxon>
        <taxon>Bacillati</taxon>
        <taxon>Actinomycetota</taxon>
        <taxon>Actinomycetes</taxon>
        <taxon>Micrococcales</taxon>
        <taxon>Microbacteriaceae</taxon>
        <taxon>Rathayibacter</taxon>
    </lineage>
</organism>
<dbReference type="PRINTS" id="PR00410">
    <property type="entry name" value="PHEHYDRXLASE"/>
</dbReference>
<reference evidence="12" key="3">
    <citation type="submission" date="2019-12" db="EMBL/GenBank/DDBJ databases">
        <title>Complete and Draft Genome Sequences of New Strains and Members of Some Known Species of the Genus Rathayibacter isolated from Plants.</title>
        <authorList>
            <person name="Tarlachkov S.V."/>
            <person name="Starodumova I.P."/>
            <person name="Dorofeeva L.V."/>
            <person name="Prisyazhnaya N.V."/>
            <person name="Leyn S.A."/>
            <person name="Zlamal J.E."/>
            <person name="Elane M.L."/>
            <person name="Osterman A.L."/>
            <person name="Nadler S.A."/>
            <person name="Subbotin S.A."/>
            <person name="Evtushenko L.I."/>
        </authorList>
    </citation>
    <scope>NUCLEOTIDE SEQUENCE</scope>
    <source>
        <strain evidence="12">VKM Ac-2761</strain>
    </source>
</reference>
<dbReference type="OrthoDB" id="9801223at2"/>
<keyword evidence="9" id="KW-1133">Transmembrane helix</keyword>
<gene>
    <name evidence="11" type="primary">hmp_1</name>
    <name evidence="11" type="ORF">ACH61_00134</name>
    <name evidence="12" type="ORF">GSU10_10170</name>
</gene>
<dbReference type="InterPro" id="IPR001433">
    <property type="entry name" value="OxRdtase_FAD/NAD-bd"/>
</dbReference>
<dbReference type="InterPro" id="IPR039261">
    <property type="entry name" value="FNR_nucleotide-bd"/>
</dbReference>
<dbReference type="Gene3D" id="2.40.30.10">
    <property type="entry name" value="Translation factors"/>
    <property type="match status" value="1"/>
</dbReference>
<feature type="transmembrane region" description="Helical" evidence="9">
    <location>
        <begin position="45"/>
        <end position="64"/>
    </location>
</feature>
<dbReference type="GO" id="GO:0046872">
    <property type="term" value="F:metal ion binding"/>
    <property type="evidence" value="ECO:0007669"/>
    <property type="project" value="UniProtKB-KW"/>
</dbReference>
<evidence type="ECO:0000256" key="2">
    <source>
        <dbReference type="ARBA" id="ARBA00022630"/>
    </source>
</evidence>
<feature type="transmembrane region" description="Helical" evidence="9">
    <location>
        <begin position="71"/>
        <end position="88"/>
    </location>
</feature>
<evidence type="ECO:0000256" key="9">
    <source>
        <dbReference type="SAM" id="Phobius"/>
    </source>
</evidence>
<keyword evidence="5" id="KW-0274">FAD</keyword>
<protein>
    <submittedName>
        <fullName evidence="11">Flavohemoprotein</fullName>
        <ecNumber evidence="11">1.14.12.17</ecNumber>
    </submittedName>
</protein>
<evidence type="ECO:0000256" key="1">
    <source>
        <dbReference type="ARBA" id="ARBA00001974"/>
    </source>
</evidence>
<dbReference type="EMBL" id="LIIN01000002">
    <property type="protein sequence ID" value="KZX22780.1"/>
    <property type="molecule type" value="Genomic_DNA"/>
</dbReference>
<feature type="transmembrane region" description="Helical" evidence="9">
    <location>
        <begin position="236"/>
        <end position="253"/>
    </location>
</feature>
<evidence type="ECO:0000256" key="5">
    <source>
        <dbReference type="ARBA" id="ARBA00022827"/>
    </source>
</evidence>
<keyword evidence="9" id="KW-0472">Membrane</keyword>
<keyword evidence="6 11" id="KW-0560">Oxidoreductase</keyword>
<feature type="domain" description="FAD-binding FR-type" evidence="10">
    <location>
        <begin position="279"/>
        <end position="381"/>
    </location>
</feature>
<dbReference type="SUPFAM" id="SSF63380">
    <property type="entry name" value="Riboflavin synthase domain-like"/>
    <property type="match status" value="1"/>
</dbReference>
<feature type="transmembrane region" description="Helical" evidence="9">
    <location>
        <begin position="150"/>
        <end position="170"/>
    </location>
</feature>
<dbReference type="InterPro" id="IPR017927">
    <property type="entry name" value="FAD-bd_FR_type"/>
</dbReference>
<reference evidence="11 13" key="1">
    <citation type="submission" date="2015-08" db="EMBL/GenBank/DDBJ databases">
        <title>Draft Genome Sequence of Rathayibacter sp. Strain VKM Ac-2596 Isolated from Leaf Gall Induced by Plant-Parasitic Nematodes.</title>
        <authorList>
            <person name="Vasilenko O.V."/>
            <person name="Starodumova I.P."/>
            <person name="Tarlachkov S.V."/>
            <person name="Dorofeeva L.V."/>
            <person name="Evtushenko L.I."/>
        </authorList>
    </citation>
    <scope>NUCLEOTIDE SEQUENCE [LARGE SCALE GENOMIC DNA]</scope>
    <source>
        <strain evidence="11 13">VKM Ac-2596</strain>
    </source>
</reference>
<comment type="cofactor">
    <cofactor evidence="1">
        <name>FAD</name>
        <dbReference type="ChEBI" id="CHEBI:57692"/>
    </cofactor>
</comment>
<dbReference type="EMBL" id="CP047186">
    <property type="protein sequence ID" value="QHC55959.1"/>
    <property type="molecule type" value="Genomic_DNA"/>
</dbReference>
<keyword evidence="9" id="KW-0812">Transmembrane</keyword>
<dbReference type="InterPro" id="IPR017938">
    <property type="entry name" value="Riboflavin_synthase-like_b-brl"/>
</dbReference>
<feature type="transmembrane region" description="Helical" evidence="9">
    <location>
        <begin position="17"/>
        <end position="39"/>
    </location>
</feature>
<evidence type="ECO:0000256" key="6">
    <source>
        <dbReference type="ARBA" id="ARBA00023002"/>
    </source>
</evidence>
<accession>A0A162G1K5</accession>
<dbReference type="GO" id="GO:0008941">
    <property type="term" value="F:nitric oxide dioxygenase NAD(P)H activity"/>
    <property type="evidence" value="ECO:0007669"/>
    <property type="project" value="UniProtKB-EC"/>
</dbReference>
<feature type="transmembrane region" description="Helical" evidence="9">
    <location>
        <begin position="94"/>
        <end position="113"/>
    </location>
</feature>
<dbReference type="InterPro" id="IPR050415">
    <property type="entry name" value="MRET"/>
</dbReference>
<keyword evidence="4" id="KW-0479">Metal-binding</keyword>
<dbReference type="PANTHER" id="PTHR47354:SF6">
    <property type="entry name" value="NADH OXIDOREDUCTASE HCR"/>
    <property type="match status" value="1"/>
</dbReference>